<comment type="caution">
    <text evidence="1">The sequence shown here is derived from an EMBL/GenBank/DDBJ whole genome shotgun (WGS) entry which is preliminary data.</text>
</comment>
<reference evidence="2" key="1">
    <citation type="journal article" date="2023" name="G3 (Bethesda)">
        <title>Genome assembly and association tests identify interacting loci associated with vigor, precocity, and sex in interspecific pistachio rootstocks.</title>
        <authorList>
            <person name="Palmer W."/>
            <person name="Jacygrad E."/>
            <person name="Sagayaradj S."/>
            <person name="Cavanaugh K."/>
            <person name="Han R."/>
            <person name="Bertier L."/>
            <person name="Beede B."/>
            <person name="Kafkas S."/>
            <person name="Golino D."/>
            <person name="Preece J."/>
            <person name="Michelmore R."/>
        </authorList>
    </citation>
    <scope>NUCLEOTIDE SEQUENCE [LARGE SCALE GENOMIC DNA]</scope>
</reference>
<proteinExistence type="predicted"/>
<gene>
    <name evidence="1" type="ORF">Patl1_28792</name>
</gene>
<organism evidence="1 2">
    <name type="scientific">Pistacia atlantica</name>
    <dbReference type="NCBI Taxonomy" id="434234"/>
    <lineage>
        <taxon>Eukaryota</taxon>
        <taxon>Viridiplantae</taxon>
        <taxon>Streptophyta</taxon>
        <taxon>Embryophyta</taxon>
        <taxon>Tracheophyta</taxon>
        <taxon>Spermatophyta</taxon>
        <taxon>Magnoliopsida</taxon>
        <taxon>eudicotyledons</taxon>
        <taxon>Gunneridae</taxon>
        <taxon>Pentapetalae</taxon>
        <taxon>rosids</taxon>
        <taxon>malvids</taxon>
        <taxon>Sapindales</taxon>
        <taxon>Anacardiaceae</taxon>
        <taxon>Pistacia</taxon>
    </lineage>
</organism>
<evidence type="ECO:0000313" key="1">
    <source>
        <dbReference type="EMBL" id="KAJ0096376.1"/>
    </source>
</evidence>
<accession>A0ACC1BBZ4</accession>
<dbReference type="Proteomes" id="UP001164250">
    <property type="component" value="Chromosome 5"/>
</dbReference>
<name>A0ACC1BBZ4_9ROSI</name>
<protein>
    <submittedName>
        <fullName evidence="1">Uncharacterized protein</fullName>
    </submittedName>
</protein>
<dbReference type="EMBL" id="CM047901">
    <property type="protein sequence ID" value="KAJ0096376.1"/>
    <property type="molecule type" value="Genomic_DNA"/>
</dbReference>
<evidence type="ECO:0000313" key="2">
    <source>
        <dbReference type="Proteomes" id="UP001164250"/>
    </source>
</evidence>
<keyword evidence="2" id="KW-1185">Reference proteome</keyword>
<sequence length="529" mass="60685">MSRGSEYLRLYRLINDSVRPYAESEVVSLTKEQEKELLASLSQILKKVQLWTRELDCDSYDELETHSDDHLYLSKIIADMVFLLGVKSHFVQHLAANILVVISKLLSTSGSNWNLLIRSLFCCMELAITNILSIASAPFRAESGNSHFDSSSFVGVIKPRLKYAGWSSLAGIVRILRNILKSLKQEYDYDDSLTEAYLHSVYSCLSTVPWDSMGLICGTQSSCSAGVLHLRTADEEQSKVVFLGNIIQFLCSLVEHISSVDDMGCSLDKYLILSVVTKLVPKLLYWCLDEPGECVRTRISQYFRHKLLVLLIRLSFHARLDHCILLSWLQLLHNYFKELLQQPMTQVESVQDDCLEGSPFLMSCTDGELYNMCSRHLQRQAVFLFLRCSFTLISLKEDTKKHCACSAADSCLTFDTISDLDCCGRKKGLLELYKWLQGHLPLDKLVEHEMYMEKCINFSLSFLQLYMHEDDELFKMLLQLLNVPFCGKKNVDRRNWSFQDVKEDILFHLSHVFNPVHLFHLFLAEASLL</sequence>